<dbReference type="Proteomes" id="UP001412239">
    <property type="component" value="Unassembled WGS sequence"/>
</dbReference>
<accession>A0A292Q0W9</accession>
<proteinExistence type="predicted"/>
<reference evidence="1" key="1">
    <citation type="submission" date="2015-10" db="EMBL/GenBank/DDBJ databases">
        <authorList>
            <person name="Regsiter A."/>
            <person name="william w."/>
        </authorList>
    </citation>
    <scope>NUCLEOTIDE SEQUENCE</scope>
    <source>
        <strain evidence="1">Montdore</strain>
    </source>
</reference>
<evidence type="ECO:0000313" key="2">
    <source>
        <dbReference type="Proteomes" id="UP001412239"/>
    </source>
</evidence>
<dbReference type="AlphaFoldDB" id="A0A292Q0W9"/>
<sequence>MRTFSKSHSLTVPALRPSIRRFRTPATSGLSLIKTGFEQGSPEVLPKIRQYQSYIRRQELYTGPNVYGPGFSGEPPRPCTCGGRYDFRRNEQLFLQKQDLLLEKATRHGFLTGMILNEKIEMMKDEGRYNIRGALQFLVFSAYALDIIGDFRRIQNGLNNLAATPKFIRILEEEAHARGLVPKEIAICVHDLYQKVEERSYPIEDIITIRSTDFGVHDRAALVVFMKLQNVWTNALFWREEATEEGAVGHSR</sequence>
<organism evidence="1 2">
    <name type="scientific">Tuber aestivum</name>
    <name type="common">summer truffle</name>
    <dbReference type="NCBI Taxonomy" id="59557"/>
    <lineage>
        <taxon>Eukaryota</taxon>
        <taxon>Fungi</taxon>
        <taxon>Dikarya</taxon>
        <taxon>Ascomycota</taxon>
        <taxon>Pezizomycotina</taxon>
        <taxon>Pezizomycetes</taxon>
        <taxon>Pezizales</taxon>
        <taxon>Tuberaceae</taxon>
        <taxon>Tuber</taxon>
    </lineage>
</organism>
<protein>
    <submittedName>
        <fullName evidence="1">Uncharacterized protein</fullName>
    </submittedName>
</protein>
<keyword evidence="2" id="KW-1185">Reference proteome</keyword>
<gene>
    <name evidence="1" type="ORF">GSTUAT00003303001</name>
</gene>
<dbReference type="EMBL" id="LN890987">
    <property type="protein sequence ID" value="CUS12691.1"/>
    <property type="molecule type" value="Genomic_DNA"/>
</dbReference>
<evidence type="ECO:0000313" key="1">
    <source>
        <dbReference type="EMBL" id="CUS12691.1"/>
    </source>
</evidence>
<name>A0A292Q0W9_9PEZI</name>